<dbReference type="RefSeq" id="WP_101252561.1">
    <property type="nucleotide sequence ID" value="NZ_PIUM01000029.1"/>
</dbReference>
<evidence type="ECO:0000313" key="8">
    <source>
        <dbReference type="EMBL" id="PKU22628.1"/>
    </source>
</evidence>
<protein>
    <submittedName>
        <fullName evidence="8">ABC transporter</fullName>
    </submittedName>
</protein>
<dbReference type="InterPro" id="IPR003593">
    <property type="entry name" value="AAA+_ATPase"/>
</dbReference>
<dbReference type="EMBL" id="PIUM01000029">
    <property type="protein sequence ID" value="PKU22628.1"/>
    <property type="molecule type" value="Genomic_DNA"/>
</dbReference>
<dbReference type="CDD" id="cd03235">
    <property type="entry name" value="ABC_Metallic_Cations"/>
    <property type="match status" value="1"/>
</dbReference>
<dbReference type="PROSITE" id="PS00211">
    <property type="entry name" value="ABC_TRANSPORTER_1"/>
    <property type="match status" value="1"/>
</dbReference>
<keyword evidence="3" id="KW-0547">Nucleotide-binding</keyword>
<dbReference type="PANTHER" id="PTHR42734">
    <property type="entry name" value="METAL TRANSPORT SYSTEM ATP-BINDING PROTEIN TM_0124-RELATED"/>
    <property type="match status" value="1"/>
</dbReference>
<evidence type="ECO:0000256" key="6">
    <source>
        <dbReference type="ARBA" id="ARBA00023065"/>
    </source>
</evidence>
<dbReference type="GO" id="GO:0006829">
    <property type="term" value="P:zinc ion transport"/>
    <property type="evidence" value="ECO:0007669"/>
    <property type="project" value="UniProtKB-KW"/>
</dbReference>
<evidence type="ECO:0000259" key="7">
    <source>
        <dbReference type="PROSITE" id="PS50893"/>
    </source>
</evidence>
<organism evidence="8 9">
    <name type="scientific">Telmatospirillum siberiense</name>
    <dbReference type="NCBI Taxonomy" id="382514"/>
    <lineage>
        <taxon>Bacteria</taxon>
        <taxon>Pseudomonadati</taxon>
        <taxon>Pseudomonadota</taxon>
        <taxon>Alphaproteobacteria</taxon>
        <taxon>Rhodospirillales</taxon>
        <taxon>Rhodospirillaceae</taxon>
        <taxon>Telmatospirillum</taxon>
    </lineage>
</organism>
<keyword evidence="4" id="KW-0067">ATP-binding</keyword>
<dbReference type="Gene3D" id="3.40.50.300">
    <property type="entry name" value="P-loop containing nucleotide triphosphate hydrolases"/>
    <property type="match status" value="1"/>
</dbReference>
<dbReference type="InterPro" id="IPR003439">
    <property type="entry name" value="ABC_transporter-like_ATP-bd"/>
</dbReference>
<comment type="similarity">
    <text evidence="1">Belongs to the ABC transporter superfamily.</text>
</comment>
<proteinExistence type="inferred from homology"/>
<dbReference type="PROSITE" id="PS50893">
    <property type="entry name" value="ABC_TRANSPORTER_2"/>
    <property type="match status" value="1"/>
</dbReference>
<keyword evidence="9" id="KW-1185">Reference proteome</keyword>
<comment type="caution">
    <text evidence="8">The sequence shown here is derived from an EMBL/GenBank/DDBJ whole genome shotgun (WGS) entry which is preliminary data.</text>
</comment>
<keyword evidence="2" id="KW-0813">Transport</keyword>
<keyword evidence="6" id="KW-0406">Ion transport</keyword>
<evidence type="ECO:0000256" key="4">
    <source>
        <dbReference type="ARBA" id="ARBA00022840"/>
    </source>
</evidence>
<dbReference type="InterPro" id="IPR027417">
    <property type="entry name" value="P-loop_NTPase"/>
</dbReference>
<keyword evidence="5" id="KW-0864">Zinc transport</keyword>
<reference evidence="9" key="1">
    <citation type="submission" date="2017-12" db="EMBL/GenBank/DDBJ databases">
        <title>Draft genome sequence of Telmatospirillum siberiense 26-4b1T, an acidotolerant peatland alphaproteobacterium potentially involved in sulfur cycling.</title>
        <authorList>
            <person name="Hausmann B."/>
            <person name="Pjevac P."/>
            <person name="Schreck K."/>
            <person name="Herbold C.W."/>
            <person name="Daims H."/>
            <person name="Wagner M."/>
            <person name="Pester M."/>
            <person name="Loy A."/>
        </authorList>
    </citation>
    <scope>NUCLEOTIDE SEQUENCE [LARGE SCALE GENOMIC DNA]</scope>
    <source>
        <strain evidence="9">26-4b1</strain>
    </source>
</reference>
<dbReference type="AlphaFoldDB" id="A0A2N3PQG3"/>
<dbReference type="SMART" id="SM00382">
    <property type="entry name" value="AAA"/>
    <property type="match status" value="1"/>
</dbReference>
<keyword evidence="5" id="KW-0862">Zinc</keyword>
<dbReference type="OrthoDB" id="9806726at2"/>
<evidence type="ECO:0000256" key="2">
    <source>
        <dbReference type="ARBA" id="ARBA00022448"/>
    </source>
</evidence>
<dbReference type="GO" id="GO:0005524">
    <property type="term" value="F:ATP binding"/>
    <property type="evidence" value="ECO:0007669"/>
    <property type="project" value="UniProtKB-KW"/>
</dbReference>
<sequence>MTEPDLVSLRDVTVAYDRHPAIHHVSCGFARGSLTAIIGPNGAGKSTLVKTIAGLLKPAEGAMRLHGVSPKDIAYLPQLAGIDDSFPISVQDVVLLGLWRRTGAFGRITLDMRVEASKALSTVGLDGFEGRAFGSVSAGQRQRVLFARVLVADSPLILLDEPFSAVDSRTTADLIRLIDRWHREGRTVLAVLHDHDQVRRHFPQSLLMAREVVAGGPTEEVLTPANLLRARAMSEAWDGDAEVCRGAA</sequence>
<dbReference type="SUPFAM" id="SSF52540">
    <property type="entry name" value="P-loop containing nucleoside triphosphate hydrolases"/>
    <property type="match status" value="1"/>
</dbReference>
<dbReference type="PANTHER" id="PTHR42734:SF5">
    <property type="entry name" value="IRON TRANSPORT SYSTEM ATP-BINDING PROTEIN HI_0361-RELATED"/>
    <property type="match status" value="1"/>
</dbReference>
<evidence type="ECO:0000256" key="1">
    <source>
        <dbReference type="ARBA" id="ARBA00005417"/>
    </source>
</evidence>
<dbReference type="InterPro" id="IPR050153">
    <property type="entry name" value="Metal_Ion_Import_ABC"/>
</dbReference>
<accession>A0A2N3PQG3</accession>
<evidence type="ECO:0000256" key="3">
    <source>
        <dbReference type="ARBA" id="ARBA00022741"/>
    </source>
</evidence>
<name>A0A2N3PQG3_9PROT</name>
<dbReference type="GO" id="GO:0016887">
    <property type="term" value="F:ATP hydrolysis activity"/>
    <property type="evidence" value="ECO:0007669"/>
    <property type="project" value="InterPro"/>
</dbReference>
<feature type="domain" description="ABC transporter" evidence="7">
    <location>
        <begin position="7"/>
        <end position="235"/>
    </location>
</feature>
<gene>
    <name evidence="8" type="ORF">CWS72_20810</name>
</gene>
<evidence type="ECO:0000256" key="5">
    <source>
        <dbReference type="ARBA" id="ARBA00022906"/>
    </source>
</evidence>
<dbReference type="Proteomes" id="UP000233293">
    <property type="component" value="Unassembled WGS sequence"/>
</dbReference>
<evidence type="ECO:0000313" key="9">
    <source>
        <dbReference type="Proteomes" id="UP000233293"/>
    </source>
</evidence>
<dbReference type="InterPro" id="IPR017871">
    <property type="entry name" value="ABC_transporter-like_CS"/>
</dbReference>
<dbReference type="Pfam" id="PF00005">
    <property type="entry name" value="ABC_tran"/>
    <property type="match status" value="1"/>
</dbReference>